<feature type="transmembrane region" description="Helical" evidence="7">
    <location>
        <begin position="193"/>
        <end position="216"/>
    </location>
</feature>
<dbReference type="PANTHER" id="PTHR30193:SF37">
    <property type="entry name" value="INNER MEMBRANE ABC TRANSPORTER PERMEASE PROTEIN YCJO"/>
    <property type="match status" value="1"/>
</dbReference>
<feature type="transmembrane region" description="Helical" evidence="7">
    <location>
        <begin position="49"/>
        <end position="70"/>
    </location>
</feature>
<comment type="subcellular location">
    <subcellularLocation>
        <location evidence="1 7">Cell membrane</location>
        <topology evidence="1 7">Multi-pass membrane protein</topology>
    </subcellularLocation>
</comment>
<evidence type="ECO:0000256" key="6">
    <source>
        <dbReference type="ARBA" id="ARBA00023136"/>
    </source>
</evidence>
<keyword evidence="10" id="KW-1185">Reference proteome</keyword>
<dbReference type="SUPFAM" id="SSF161098">
    <property type="entry name" value="MetI-like"/>
    <property type="match status" value="1"/>
</dbReference>
<name>A0ABX1XU15_9BACL</name>
<proteinExistence type="inferred from homology"/>
<organism evidence="9 10">
    <name type="scientific">Paenibacillus phytorum</name>
    <dbReference type="NCBI Taxonomy" id="2654977"/>
    <lineage>
        <taxon>Bacteria</taxon>
        <taxon>Bacillati</taxon>
        <taxon>Bacillota</taxon>
        <taxon>Bacilli</taxon>
        <taxon>Bacillales</taxon>
        <taxon>Paenibacillaceae</taxon>
        <taxon>Paenibacillus</taxon>
    </lineage>
</organism>
<comment type="similarity">
    <text evidence="7">Belongs to the binding-protein-dependent transport system permease family.</text>
</comment>
<feature type="domain" description="ABC transmembrane type-1" evidence="8">
    <location>
        <begin position="108"/>
        <end position="320"/>
    </location>
</feature>
<feature type="transmembrane region" description="Helical" evidence="7">
    <location>
        <begin position="112"/>
        <end position="133"/>
    </location>
</feature>
<evidence type="ECO:0000256" key="1">
    <source>
        <dbReference type="ARBA" id="ARBA00004651"/>
    </source>
</evidence>
<keyword evidence="4 7" id="KW-0812">Transmembrane</keyword>
<dbReference type="InterPro" id="IPR035906">
    <property type="entry name" value="MetI-like_sf"/>
</dbReference>
<evidence type="ECO:0000256" key="7">
    <source>
        <dbReference type="RuleBase" id="RU363032"/>
    </source>
</evidence>
<feature type="transmembrane region" description="Helical" evidence="7">
    <location>
        <begin position="245"/>
        <end position="267"/>
    </location>
</feature>
<dbReference type="Proteomes" id="UP000616779">
    <property type="component" value="Unassembled WGS sequence"/>
</dbReference>
<evidence type="ECO:0000313" key="10">
    <source>
        <dbReference type="Proteomes" id="UP000616779"/>
    </source>
</evidence>
<keyword evidence="2 7" id="KW-0813">Transport</keyword>
<evidence type="ECO:0000313" key="9">
    <source>
        <dbReference type="EMBL" id="NOU71894.1"/>
    </source>
</evidence>
<sequence length="331" mass="37510">MGYSCSASQWFRKEREKLNTVDTKAIQNKNRVEIHKSSWIKKLLLSPNALNIMYLPALLLFGLFIFYPLVKGIRISFTDWDGYSPTFNWIGWDKYTQMFTDKKIFITMKNTLIYGLGSTLFQNLLGLAYALFLDQKIRGKGLVRTIVYLPVIISPLIMGYIWYFFFQYDGGAINDIRILFHQAPTDWLANGPVAVGIITFVNTYQFMGVAMIIYLAGLQSIPKDYYEAASIDGARWFARFQNVTLPLLMPSITINVVVNIIGGLKLFDVIVALTNGGPGYASQSLSTMMYNLYFARQDAGYAAALGNVMFILIGIVSLTLLRMLRKKEVSM</sequence>
<dbReference type="CDD" id="cd06261">
    <property type="entry name" value="TM_PBP2"/>
    <property type="match status" value="1"/>
</dbReference>
<evidence type="ECO:0000256" key="3">
    <source>
        <dbReference type="ARBA" id="ARBA00022475"/>
    </source>
</evidence>
<dbReference type="EMBL" id="WHOA01000085">
    <property type="protein sequence ID" value="NOU71894.1"/>
    <property type="molecule type" value="Genomic_DNA"/>
</dbReference>
<dbReference type="PANTHER" id="PTHR30193">
    <property type="entry name" value="ABC TRANSPORTER PERMEASE PROTEIN"/>
    <property type="match status" value="1"/>
</dbReference>
<keyword evidence="3" id="KW-1003">Cell membrane</keyword>
<gene>
    <name evidence="9" type="ORF">GC098_10760</name>
</gene>
<comment type="caution">
    <text evidence="9">The sequence shown here is derived from an EMBL/GenBank/DDBJ whole genome shotgun (WGS) entry which is preliminary data.</text>
</comment>
<keyword evidence="6 7" id="KW-0472">Membrane</keyword>
<keyword evidence="5 7" id="KW-1133">Transmembrane helix</keyword>
<evidence type="ECO:0000256" key="5">
    <source>
        <dbReference type="ARBA" id="ARBA00022989"/>
    </source>
</evidence>
<accession>A0ABX1XU15</accession>
<protein>
    <submittedName>
        <fullName evidence="9">ABC transporter permease subunit</fullName>
    </submittedName>
</protein>
<feature type="transmembrane region" description="Helical" evidence="7">
    <location>
        <begin position="145"/>
        <end position="165"/>
    </location>
</feature>
<evidence type="ECO:0000259" key="8">
    <source>
        <dbReference type="PROSITE" id="PS50928"/>
    </source>
</evidence>
<dbReference type="PROSITE" id="PS50928">
    <property type="entry name" value="ABC_TM1"/>
    <property type="match status" value="1"/>
</dbReference>
<dbReference type="InterPro" id="IPR000515">
    <property type="entry name" value="MetI-like"/>
</dbReference>
<evidence type="ECO:0000256" key="2">
    <source>
        <dbReference type="ARBA" id="ARBA00022448"/>
    </source>
</evidence>
<dbReference type="Gene3D" id="1.10.3720.10">
    <property type="entry name" value="MetI-like"/>
    <property type="match status" value="1"/>
</dbReference>
<dbReference type="Pfam" id="PF00528">
    <property type="entry name" value="BPD_transp_1"/>
    <property type="match status" value="1"/>
</dbReference>
<dbReference type="InterPro" id="IPR051393">
    <property type="entry name" value="ABC_transporter_permease"/>
</dbReference>
<reference evidence="9 10" key="1">
    <citation type="submission" date="2019-10" db="EMBL/GenBank/DDBJ databases">
        <title>Description of Paenibacillus terrestris sp. nov.</title>
        <authorList>
            <person name="Carlier A."/>
            <person name="Qi S."/>
        </authorList>
    </citation>
    <scope>NUCLEOTIDE SEQUENCE [LARGE SCALE GENOMIC DNA]</scope>
    <source>
        <strain evidence="9 10">LMG 31458</strain>
    </source>
</reference>
<feature type="transmembrane region" description="Helical" evidence="7">
    <location>
        <begin position="299"/>
        <end position="321"/>
    </location>
</feature>
<evidence type="ECO:0000256" key="4">
    <source>
        <dbReference type="ARBA" id="ARBA00022692"/>
    </source>
</evidence>